<accession>A0A068TL45</accession>
<dbReference type="PANTHER" id="PTHR33935:SF22">
    <property type="entry name" value="OS10G0149400 PROTEIN"/>
    <property type="match status" value="1"/>
</dbReference>
<dbReference type="STRING" id="49390.A0A068TL45"/>
<protein>
    <submittedName>
        <fullName evidence="2">Uncharacterized protein</fullName>
    </submittedName>
</protein>
<proteinExistence type="predicted"/>
<sequence length="85" mass="9626">MRGVSHLLFLLVSIFFVVSFCRADDKTVQVVGAGECADCKDFKIKTSQAFSGLRVTVDCKLKNGEVTRRVQGIRSQRNSERWETR</sequence>
<evidence type="ECO:0000313" key="2">
    <source>
        <dbReference type="EMBL" id="CDO96946.1"/>
    </source>
</evidence>
<name>A0A068TL45_COFCA</name>
<dbReference type="PANTHER" id="PTHR33935">
    <property type="entry name" value="OS10G0148100 PROTEIN"/>
    <property type="match status" value="1"/>
</dbReference>
<organism evidence="2 3">
    <name type="scientific">Coffea canephora</name>
    <name type="common">Robusta coffee</name>
    <dbReference type="NCBI Taxonomy" id="49390"/>
    <lineage>
        <taxon>Eukaryota</taxon>
        <taxon>Viridiplantae</taxon>
        <taxon>Streptophyta</taxon>
        <taxon>Embryophyta</taxon>
        <taxon>Tracheophyta</taxon>
        <taxon>Spermatophyta</taxon>
        <taxon>Magnoliopsida</taxon>
        <taxon>eudicotyledons</taxon>
        <taxon>Gunneridae</taxon>
        <taxon>Pentapetalae</taxon>
        <taxon>asterids</taxon>
        <taxon>lamiids</taxon>
        <taxon>Gentianales</taxon>
        <taxon>Rubiaceae</taxon>
        <taxon>Ixoroideae</taxon>
        <taxon>Gardenieae complex</taxon>
        <taxon>Bertiereae - Coffeeae clade</taxon>
        <taxon>Coffeeae</taxon>
        <taxon>Coffea</taxon>
    </lineage>
</organism>
<dbReference type="Gramene" id="CDO96946">
    <property type="protein sequence ID" value="CDO96946"/>
    <property type="gene ID" value="GSCOC_T00014143001"/>
</dbReference>
<keyword evidence="3" id="KW-1185">Reference proteome</keyword>
<reference evidence="3" key="1">
    <citation type="journal article" date="2014" name="Science">
        <title>The coffee genome provides insight into the convergent evolution of caffeine biosynthesis.</title>
        <authorList>
            <person name="Denoeud F."/>
            <person name="Carretero-Paulet L."/>
            <person name="Dereeper A."/>
            <person name="Droc G."/>
            <person name="Guyot R."/>
            <person name="Pietrella M."/>
            <person name="Zheng C."/>
            <person name="Alberti A."/>
            <person name="Anthony F."/>
            <person name="Aprea G."/>
            <person name="Aury J.M."/>
            <person name="Bento P."/>
            <person name="Bernard M."/>
            <person name="Bocs S."/>
            <person name="Campa C."/>
            <person name="Cenci A."/>
            <person name="Combes M.C."/>
            <person name="Crouzillat D."/>
            <person name="Da Silva C."/>
            <person name="Daddiego L."/>
            <person name="De Bellis F."/>
            <person name="Dussert S."/>
            <person name="Garsmeur O."/>
            <person name="Gayraud T."/>
            <person name="Guignon V."/>
            <person name="Jahn K."/>
            <person name="Jamilloux V."/>
            <person name="Joet T."/>
            <person name="Labadie K."/>
            <person name="Lan T."/>
            <person name="Leclercq J."/>
            <person name="Lepelley M."/>
            <person name="Leroy T."/>
            <person name="Li L.T."/>
            <person name="Librado P."/>
            <person name="Lopez L."/>
            <person name="Munoz A."/>
            <person name="Noel B."/>
            <person name="Pallavicini A."/>
            <person name="Perrotta G."/>
            <person name="Poncet V."/>
            <person name="Pot D."/>
            <person name="Priyono X."/>
            <person name="Rigoreau M."/>
            <person name="Rouard M."/>
            <person name="Rozas J."/>
            <person name="Tranchant-Dubreuil C."/>
            <person name="VanBuren R."/>
            <person name="Zhang Q."/>
            <person name="Andrade A.C."/>
            <person name="Argout X."/>
            <person name="Bertrand B."/>
            <person name="de Kochko A."/>
            <person name="Graziosi G."/>
            <person name="Henry R.J."/>
            <person name="Jayarama X."/>
            <person name="Ming R."/>
            <person name="Nagai C."/>
            <person name="Rounsley S."/>
            <person name="Sankoff D."/>
            <person name="Giuliano G."/>
            <person name="Albert V.A."/>
            <person name="Wincker P."/>
            <person name="Lashermes P."/>
        </authorList>
    </citation>
    <scope>NUCLEOTIDE SEQUENCE [LARGE SCALE GENOMIC DNA]</scope>
    <source>
        <strain evidence="3">cv. DH200-94</strain>
    </source>
</reference>
<evidence type="ECO:0000313" key="3">
    <source>
        <dbReference type="Proteomes" id="UP000295252"/>
    </source>
</evidence>
<gene>
    <name evidence="2" type="ORF">GSCOC_T00014143001</name>
</gene>
<keyword evidence="1" id="KW-0732">Signal</keyword>
<dbReference type="Proteomes" id="UP000295252">
    <property type="component" value="Chromosome IV"/>
</dbReference>
<dbReference type="InParanoid" id="A0A068TL45"/>
<dbReference type="PhylomeDB" id="A0A068TL45"/>
<evidence type="ECO:0000256" key="1">
    <source>
        <dbReference type="SAM" id="SignalP"/>
    </source>
</evidence>
<dbReference type="OrthoDB" id="692967at2759"/>
<dbReference type="AlphaFoldDB" id="A0A068TL45"/>
<feature type="signal peptide" evidence="1">
    <location>
        <begin position="1"/>
        <end position="23"/>
    </location>
</feature>
<feature type="chain" id="PRO_5001654056" evidence="1">
    <location>
        <begin position="24"/>
        <end position="85"/>
    </location>
</feature>
<dbReference type="EMBL" id="HG739085">
    <property type="protein sequence ID" value="CDO96946.1"/>
    <property type="molecule type" value="Genomic_DNA"/>
</dbReference>